<dbReference type="GO" id="GO:0097621">
    <property type="term" value="F:monoamine oxidase activity"/>
    <property type="evidence" value="ECO:0007669"/>
    <property type="project" value="UniProtKB-EC"/>
</dbReference>
<dbReference type="Pfam" id="PF01593">
    <property type="entry name" value="Amino_oxidase"/>
    <property type="match status" value="1"/>
</dbReference>
<dbReference type="EMBL" id="JARKHS020020687">
    <property type="protein sequence ID" value="KAK8770700.1"/>
    <property type="molecule type" value="Genomic_DNA"/>
</dbReference>
<dbReference type="EC" id="1.4.3.4" evidence="3"/>
<dbReference type="InterPro" id="IPR050703">
    <property type="entry name" value="Flavin_MAO"/>
</dbReference>
<proteinExistence type="inferred from homology"/>
<feature type="domain" description="Amine oxidase" evidence="5">
    <location>
        <begin position="4"/>
        <end position="161"/>
    </location>
</feature>
<organism evidence="6 7">
    <name type="scientific">Amblyomma americanum</name>
    <name type="common">Lone star tick</name>
    <dbReference type="NCBI Taxonomy" id="6943"/>
    <lineage>
        <taxon>Eukaryota</taxon>
        <taxon>Metazoa</taxon>
        <taxon>Ecdysozoa</taxon>
        <taxon>Arthropoda</taxon>
        <taxon>Chelicerata</taxon>
        <taxon>Arachnida</taxon>
        <taxon>Acari</taxon>
        <taxon>Parasitiformes</taxon>
        <taxon>Ixodida</taxon>
        <taxon>Ixodoidea</taxon>
        <taxon>Ixodidae</taxon>
        <taxon>Amblyomminae</taxon>
        <taxon>Amblyomma</taxon>
    </lineage>
</organism>
<dbReference type="SUPFAM" id="SSF51905">
    <property type="entry name" value="FAD/NAD(P)-binding domain"/>
    <property type="match status" value="1"/>
</dbReference>
<dbReference type="PANTHER" id="PTHR43563">
    <property type="entry name" value="AMINE OXIDASE"/>
    <property type="match status" value="1"/>
</dbReference>
<gene>
    <name evidence="6" type="ORF">V5799_012836</name>
</gene>
<comment type="catalytic activity">
    <reaction evidence="4">
        <text>a secondary aliphatic amine + O2 + H2O = a primary amine + an aldehyde + H2O2</text>
        <dbReference type="Rhea" id="RHEA:26414"/>
        <dbReference type="ChEBI" id="CHEBI:15377"/>
        <dbReference type="ChEBI" id="CHEBI:15379"/>
        <dbReference type="ChEBI" id="CHEBI:16240"/>
        <dbReference type="ChEBI" id="CHEBI:17478"/>
        <dbReference type="ChEBI" id="CHEBI:58855"/>
        <dbReference type="ChEBI" id="CHEBI:65296"/>
        <dbReference type="EC" id="1.4.3.4"/>
    </reaction>
</comment>
<comment type="similarity">
    <text evidence="2">Belongs to the flavin monoamine oxidase family.</text>
</comment>
<dbReference type="GO" id="GO:0005741">
    <property type="term" value="C:mitochondrial outer membrane"/>
    <property type="evidence" value="ECO:0007669"/>
    <property type="project" value="UniProtKB-SubCell"/>
</dbReference>
<dbReference type="Gene3D" id="3.50.50.60">
    <property type="entry name" value="FAD/NAD(P)-binding domain"/>
    <property type="match status" value="1"/>
</dbReference>
<evidence type="ECO:0000256" key="4">
    <source>
        <dbReference type="ARBA" id="ARBA00048448"/>
    </source>
</evidence>
<accession>A0AAQ4E7Q4</accession>
<name>A0AAQ4E7Q4_AMBAM</name>
<dbReference type="AlphaFoldDB" id="A0AAQ4E7Q4"/>
<dbReference type="InterPro" id="IPR036188">
    <property type="entry name" value="FAD/NAD-bd_sf"/>
</dbReference>
<comment type="subcellular location">
    <subcellularLocation>
        <location evidence="1">Mitochondrion outer membrane</location>
        <topology evidence="1">Single-pass type IV membrane protein</topology>
        <orientation evidence="1">Cytoplasmic side</orientation>
    </subcellularLocation>
</comment>
<dbReference type="Proteomes" id="UP001321473">
    <property type="component" value="Unassembled WGS sequence"/>
</dbReference>
<sequence length="164" mass="18987">MRHSGLAAARQLRKEGTEVVVLEARDRVGGRTYTVQTKLQPPPNPKGEHYGYLDIGGAYIGATQRHLLRTLKELGLEKQLYCVYYEDRSVFTILGRRYVTTGGDFPTFWNPIVNMDVNNLFRSLDKMGEEIPAASPWDAPHAEEWDRMSFQDFIDRTCWTRWEM</sequence>
<evidence type="ECO:0000313" key="7">
    <source>
        <dbReference type="Proteomes" id="UP001321473"/>
    </source>
</evidence>
<reference evidence="6 7" key="1">
    <citation type="journal article" date="2023" name="Arcadia Sci">
        <title>De novo assembly of a long-read Amblyomma americanum tick genome.</title>
        <authorList>
            <person name="Chou S."/>
            <person name="Poskanzer K.E."/>
            <person name="Rollins M."/>
            <person name="Thuy-Boun P.S."/>
        </authorList>
    </citation>
    <scope>NUCLEOTIDE SEQUENCE [LARGE SCALE GENOMIC DNA]</scope>
    <source>
        <strain evidence="6">F_SG_1</strain>
        <tissue evidence="6">Salivary glands</tissue>
    </source>
</reference>
<evidence type="ECO:0000256" key="1">
    <source>
        <dbReference type="ARBA" id="ARBA00004362"/>
    </source>
</evidence>
<dbReference type="Gene3D" id="1.10.405.10">
    <property type="entry name" value="Guanine Nucleotide Dissociation Inhibitor, domain 1"/>
    <property type="match status" value="1"/>
</dbReference>
<protein>
    <recommendedName>
        <fullName evidence="3">monoamine oxidase</fullName>
        <ecNumber evidence="3">1.4.3.4</ecNumber>
    </recommendedName>
</protein>
<dbReference type="InterPro" id="IPR002937">
    <property type="entry name" value="Amino_oxidase"/>
</dbReference>
<evidence type="ECO:0000313" key="6">
    <source>
        <dbReference type="EMBL" id="KAK8770700.1"/>
    </source>
</evidence>
<evidence type="ECO:0000256" key="3">
    <source>
        <dbReference type="ARBA" id="ARBA00012804"/>
    </source>
</evidence>
<evidence type="ECO:0000256" key="2">
    <source>
        <dbReference type="ARBA" id="ARBA00005995"/>
    </source>
</evidence>
<evidence type="ECO:0000259" key="5">
    <source>
        <dbReference type="Pfam" id="PF01593"/>
    </source>
</evidence>
<dbReference type="PANTHER" id="PTHR43563:SF1">
    <property type="entry name" value="AMINE OXIDASE [FLAVIN-CONTAINING] B"/>
    <property type="match status" value="1"/>
</dbReference>
<comment type="caution">
    <text evidence="6">The sequence shown here is derived from an EMBL/GenBank/DDBJ whole genome shotgun (WGS) entry which is preliminary data.</text>
</comment>
<keyword evidence="7" id="KW-1185">Reference proteome</keyword>